<protein>
    <submittedName>
        <fullName evidence="1">Uncharacterized protein</fullName>
    </submittedName>
</protein>
<organism evidence="1 2">
    <name type="scientific">Puccinia sorghi</name>
    <dbReference type="NCBI Taxonomy" id="27349"/>
    <lineage>
        <taxon>Eukaryota</taxon>
        <taxon>Fungi</taxon>
        <taxon>Dikarya</taxon>
        <taxon>Basidiomycota</taxon>
        <taxon>Pucciniomycotina</taxon>
        <taxon>Pucciniomycetes</taxon>
        <taxon>Pucciniales</taxon>
        <taxon>Pucciniaceae</taxon>
        <taxon>Puccinia</taxon>
    </lineage>
</organism>
<sequence>MEISPHPLNLNQRRGSLINMVTGPDLWFSILRFSRVTKGNMEQVCVFMSCGLDFLIMKNFNVFGCIKKRSNSQISTSYILISQSKQTFFSKGSRLEWRPKGLMRLRFKPSDFEIRRLRPIVGIFQTVKYAQ</sequence>
<dbReference type="EMBL" id="LAVV01002732">
    <property type="protein sequence ID" value="KNZ62631.1"/>
    <property type="molecule type" value="Genomic_DNA"/>
</dbReference>
<comment type="caution">
    <text evidence="1">The sequence shown here is derived from an EMBL/GenBank/DDBJ whole genome shotgun (WGS) entry which is preliminary data.</text>
</comment>
<evidence type="ECO:0000313" key="1">
    <source>
        <dbReference type="EMBL" id="KNZ62631.1"/>
    </source>
</evidence>
<keyword evidence="2" id="KW-1185">Reference proteome</keyword>
<proteinExistence type="predicted"/>
<gene>
    <name evidence="1" type="ORF">VP01_1245g4</name>
</gene>
<dbReference type="AlphaFoldDB" id="A0A0L6VPJ8"/>
<dbReference type="Proteomes" id="UP000037035">
    <property type="component" value="Unassembled WGS sequence"/>
</dbReference>
<reference evidence="1 2" key="1">
    <citation type="submission" date="2015-08" db="EMBL/GenBank/DDBJ databases">
        <title>Next Generation Sequencing and Analysis of the Genome of Puccinia sorghi L Schw, the Causal Agent of Maize Common Rust.</title>
        <authorList>
            <person name="Rochi L."/>
            <person name="Burguener G."/>
            <person name="Darino M."/>
            <person name="Turjanski A."/>
            <person name="Kreff E."/>
            <person name="Dieguez M.J."/>
            <person name="Sacco F."/>
        </authorList>
    </citation>
    <scope>NUCLEOTIDE SEQUENCE [LARGE SCALE GENOMIC DNA]</scope>
    <source>
        <strain evidence="1 2">RO10H11247</strain>
    </source>
</reference>
<dbReference type="VEuPathDB" id="FungiDB:VP01_1245g4"/>
<accession>A0A0L6VPJ8</accession>
<name>A0A0L6VPJ8_9BASI</name>
<evidence type="ECO:0000313" key="2">
    <source>
        <dbReference type="Proteomes" id="UP000037035"/>
    </source>
</evidence>